<evidence type="ECO:0000313" key="2">
    <source>
        <dbReference type="EMBL" id="KAK4502675.1"/>
    </source>
</evidence>
<protein>
    <submittedName>
        <fullName evidence="2">Uncharacterized protein</fullName>
    </submittedName>
</protein>
<accession>A0ABR0EN45</accession>
<dbReference type="EMBL" id="JAXOVC010000004">
    <property type="protein sequence ID" value="KAK4502675.1"/>
    <property type="molecule type" value="Genomic_DNA"/>
</dbReference>
<proteinExistence type="predicted"/>
<gene>
    <name evidence="2" type="ORF">PRZ48_006101</name>
</gene>
<evidence type="ECO:0000313" key="3">
    <source>
        <dbReference type="Proteomes" id="UP001305779"/>
    </source>
</evidence>
<dbReference type="Proteomes" id="UP001305779">
    <property type="component" value="Unassembled WGS sequence"/>
</dbReference>
<sequence length="160" mass="17348">MSTIPIKIPTPANPSTPINLHLDITTITSYEDGLDPFDGPLWYDAMNPISVQLEAEGHPHPHTNHCASPVERVKHEEELMMETVAALWDSEIHGAEARQKRRRSLLSKSVCCEEGAEKEGEGGEIAPKMCKMGSASGTSSEGRQCCKQRSSSGHVDGVAV</sequence>
<feature type="compositionally biased region" description="Polar residues" evidence="1">
    <location>
        <begin position="135"/>
        <end position="153"/>
    </location>
</feature>
<feature type="region of interest" description="Disordered" evidence="1">
    <location>
        <begin position="116"/>
        <end position="160"/>
    </location>
</feature>
<comment type="caution">
    <text evidence="2">The sequence shown here is derived from an EMBL/GenBank/DDBJ whole genome shotgun (WGS) entry which is preliminary data.</text>
</comment>
<evidence type="ECO:0000256" key="1">
    <source>
        <dbReference type="SAM" id="MobiDB-lite"/>
    </source>
</evidence>
<organism evidence="2 3">
    <name type="scientific">Zasmidium cellare</name>
    <name type="common">Wine cellar mold</name>
    <name type="synonym">Racodium cellare</name>
    <dbReference type="NCBI Taxonomy" id="395010"/>
    <lineage>
        <taxon>Eukaryota</taxon>
        <taxon>Fungi</taxon>
        <taxon>Dikarya</taxon>
        <taxon>Ascomycota</taxon>
        <taxon>Pezizomycotina</taxon>
        <taxon>Dothideomycetes</taxon>
        <taxon>Dothideomycetidae</taxon>
        <taxon>Mycosphaerellales</taxon>
        <taxon>Mycosphaerellaceae</taxon>
        <taxon>Zasmidium</taxon>
    </lineage>
</organism>
<keyword evidence="3" id="KW-1185">Reference proteome</keyword>
<reference evidence="2 3" key="1">
    <citation type="journal article" date="2023" name="G3 (Bethesda)">
        <title>A chromosome-level genome assembly of Zasmidium syzygii isolated from banana leaves.</title>
        <authorList>
            <person name="van Westerhoven A.C."/>
            <person name="Mehrabi R."/>
            <person name="Talebi R."/>
            <person name="Steentjes M.B.F."/>
            <person name="Corcolon B."/>
            <person name="Chong P.A."/>
            <person name="Kema G.H.J."/>
            <person name="Seidl M.F."/>
        </authorList>
    </citation>
    <scope>NUCLEOTIDE SEQUENCE [LARGE SCALE GENOMIC DNA]</scope>
    <source>
        <strain evidence="2 3">P124</strain>
    </source>
</reference>
<name>A0ABR0EN45_ZASCE</name>